<dbReference type="PANTHER" id="PTHR13887">
    <property type="entry name" value="GLUTATHIONE S-TRANSFERASE KAPPA"/>
    <property type="match status" value="1"/>
</dbReference>
<dbReference type="RefSeq" id="WP_311948884.1">
    <property type="nucleotide sequence ID" value="NZ_JAVLVU010000001.1"/>
</dbReference>
<keyword evidence="2" id="KW-0413">Isomerase</keyword>
<accession>A0ABU3GSG5</accession>
<dbReference type="EMBL" id="JAVLVU010000001">
    <property type="protein sequence ID" value="MDT3402426.1"/>
    <property type="molecule type" value="Genomic_DNA"/>
</dbReference>
<evidence type="ECO:0000313" key="3">
    <source>
        <dbReference type="Proteomes" id="UP001258315"/>
    </source>
</evidence>
<evidence type="ECO:0000259" key="1">
    <source>
        <dbReference type="Pfam" id="PF01323"/>
    </source>
</evidence>
<keyword evidence="3" id="KW-1185">Reference proteome</keyword>
<dbReference type="PANTHER" id="PTHR13887:SF41">
    <property type="entry name" value="THIOREDOXIN SUPERFAMILY PROTEIN"/>
    <property type="match status" value="1"/>
</dbReference>
<dbReference type="Proteomes" id="UP001258315">
    <property type="component" value="Unassembled WGS sequence"/>
</dbReference>
<dbReference type="Pfam" id="PF01323">
    <property type="entry name" value="DSBA"/>
    <property type="match status" value="1"/>
</dbReference>
<dbReference type="InterPro" id="IPR001853">
    <property type="entry name" value="DSBA-like_thioredoxin_dom"/>
</dbReference>
<gene>
    <name evidence="2" type="ORF">QE417_001498</name>
</gene>
<dbReference type="CDD" id="cd03024">
    <property type="entry name" value="DsbA_FrnE"/>
    <property type="match status" value="1"/>
</dbReference>
<sequence length="233" mass="26096">MKIQIWSDVMCPFCYIGKRRFEEALSAFEYKDKVQIEWKSFQLNPQLKTDTSISINQYLADAKGWTLDYAKQLNSQVTDMAAQVGLTYNFDDAVVANSFNAHRFTHLAKKYGKGDAAEEQLFQAYFTNGQNIDDIDTLIALGEATGLDATETREVLNSNTYAEQVHHDIYEAEQLGIRGVPFFVMNNHYAVSGAQATEVFLNTLVSAYAEYSQQQSSGLNITEGPSCEVDGDC</sequence>
<dbReference type="SUPFAM" id="SSF52833">
    <property type="entry name" value="Thioredoxin-like"/>
    <property type="match status" value="1"/>
</dbReference>
<dbReference type="GO" id="GO:0016853">
    <property type="term" value="F:isomerase activity"/>
    <property type="evidence" value="ECO:0007669"/>
    <property type="project" value="UniProtKB-KW"/>
</dbReference>
<comment type="caution">
    <text evidence="2">The sequence shown here is derived from an EMBL/GenBank/DDBJ whole genome shotgun (WGS) entry which is preliminary data.</text>
</comment>
<reference evidence="3" key="1">
    <citation type="submission" date="2023-07" db="EMBL/GenBank/DDBJ databases">
        <title>Functional and genomic diversity of the sorghum phyllosphere microbiome.</title>
        <authorList>
            <person name="Shade A."/>
        </authorList>
    </citation>
    <scope>NUCLEOTIDE SEQUENCE [LARGE SCALE GENOMIC DNA]</scope>
    <source>
        <strain evidence="3">SORGH_AS_0422</strain>
    </source>
</reference>
<name>A0ABU3GSG5_9SPHI</name>
<organism evidence="2 3">
    <name type="scientific">Mucilaginibacter terrae</name>
    <dbReference type="NCBI Taxonomy" id="1955052"/>
    <lineage>
        <taxon>Bacteria</taxon>
        <taxon>Pseudomonadati</taxon>
        <taxon>Bacteroidota</taxon>
        <taxon>Sphingobacteriia</taxon>
        <taxon>Sphingobacteriales</taxon>
        <taxon>Sphingobacteriaceae</taxon>
        <taxon>Mucilaginibacter</taxon>
    </lineage>
</organism>
<protein>
    <submittedName>
        <fullName evidence="2">DsbA family dithiol-disulfide isomerase</fullName>
    </submittedName>
</protein>
<dbReference type="InterPro" id="IPR036249">
    <property type="entry name" value="Thioredoxin-like_sf"/>
</dbReference>
<evidence type="ECO:0000313" key="2">
    <source>
        <dbReference type="EMBL" id="MDT3402426.1"/>
    </source>
</evidence>
<dbReference type="Gene3D" id="3.40.30.10">
    <property type="entry name" value="Glutaredoxin"/>
    <property type="match status" value="1"/>
</dbReference>
<feature type="domain" description="DSBA-like thioredoxin" evidence="1">
    <location>
        <begin position="3"/>
        <end position="204"/>
    </location>
</feature>
<proteinExistence type="predicted"/>